<evidence type="ECO:0000313" key="3">
    <source>
        <dbReference type="Proteomes" id="UP000603453"/>
    </source>
</evidence>
<dbReference type="OrthoDB" id="2278136at2759"/>
<dbReference type="Proteomes" id="UP000603453">
    <property type="component" value="Unassembled WGS sequence"/>
</dbReference>
<reference evidence="2" key="1">
    <citation type="submission" date="2020-12" db="EMBL/GenBank/DDBJ databases">
        <title>Metabolic potential, ecology and presence of endohyphal bacteria is reflected in genomic diversity of Mucoromycotina.</title>
        <authorList>
            <person name="Muszewska A."/>
            <person name="Okrasinska A."/>
            <person name="Steczkiewicz K."/>
            <person name="Drgas O."/>
            <person name="Orlowska M."/>
            <person name="Perlinska-Lenart U."/>
            <person name="Aleksandrzak-Piekarczyk T."/>
            <person name="Szatraj K."/>
            <person name="Zielenkiewicz U."/>
            <person name="Pilsyk S."/>
            <person name="Malc E."/>
            <person name="Mieczkowski P."/>
            <person name="Kruszewska J.S."/>
            <person name="Biernat P."/>
            <person name="Pawlowska J."/>
        </authorList>
    </citation>
    <scope>NUCLEOTIDE SEQUENCE</scope>
    <source>
        <strain evidence="2">WA0000017839</strain>
    </source>
</reference>
<accession>A0A8H7UUE4</accession>
<evidence type="ECO:0000313" key="2">
    <source>
        <dbReference type="EMBL" id="KAG2198966.1"/>
    </source>
</evidence>
<proteinExistence type="predicted"/>
<feature type="region of interest" description="Disordered" evidence="1">
    <location>
        <begin position="150"/>
        <end position="179"/>
    </location>
</feature>
<dbReference type="EMBL" id="JAEPRD010000102">
    <property type="protein sequence ID" value="KAG2198966.1"/>
    <property type="molecule type" value="Genomic_DNA"/>
</dbReference>
<evidence type="ECO:0000256" key="1">
    <source>
        <dbReference type="SAM" id="MobiDB-lite"/>
    </source>
</evidence>
<dbReference type="AlphaFoldDB" id="A0A8H7UUE4"/>
<sequence>MEIPQNRLQTLVERRLNRNRCQPHSAASSIHSTHSFASSSIIEKQLQSLVHDADTPQEDTTEVLQQTFDRLKPDNDRHPASIHSSFKRSPSYLANHIEDDIHDEAQRPIVIASKNADYFISPPTSHRNYLDPPDATILKSIKLPYPFRKKEPVSQRLERAKPEPEEDHKRPMKSSSMRHNSLALGYMDQLLMKDEINNMEVEPIEHDTLMLLDETYHHPNLRSRKRSDRHSQQDIMTWMPDQSTVWNNWMNDDYLISTYNNESSHPLTPTIPNENPN</sequence>
<feature type="compositionally biased region" description="Basic and acidic residues" evidence="1">
    <location>
        <begin position="150"/>
        <end position="169"/>
    </location>
</feature>
<protein>
    <submittedName>
        <fullName evidence="2">Uncharacterized protein</fullName>
    </submittedName>
</protein>
<gene>
    <name evidence="2" type="ORF">INT47_013150</name>
</gene>
<keyword evidence="3" id="KW-1185">Reference proteome</keyword>
<name>A0A8H7UUE4_9FUNG</name>
<organism evidence="2 3">
    <name type="scientific">Mucor saturninus</name>
    <dbReference type="NCBI Taxonomy" id="64648"/>
    <lineage>
        <taxon>Eukaryota</taxon>
        <taxon>Fungi</taxon>
        <taxon>Fungi incertae sedis</taxon>
        <taxon>Mucoromycota</taxon>
        <taxon>Mucoromycotina</taxon>
        <taxon>Mucoromycetes</taxon>
        <taxon>Mucorales</taxon>
        <taxon>Mucorineae</taxon>
        <taxon>Mucoraceae</taxon>
        <taxon>Mucor</taxon>
    </lineage>
</organism>
<comment type="caution">
    <text evidence="2">The sequence shown here is derived from an EMBL/GenBank/DDBJ whole genome shotgun (WGS) entry which is preliminary data.</text>
</comment>